<dbReference type="EMBL" id="JACWMY010000003">
    <property type="protein sequence ID" value="MBD1363320.1"/>
    <property type="molecule type" value="Genomic_DNA"/>
</dbReference>
<dbReference type="SUPFAM" id="SSF51110">
    <property type="entry name" value="alpha-D-mannose-specific plant lectins"/>
    <property type="match status" value="1"/>
</dbReference>
<dbReference type="Gene3D" id="2.90.10.10">
    <property type="entry name" value="Bulb-type lectin domain"/>
    <property type="match status" value="1"/>
</dbReference>
<dbReference type="PROSITE" id="PS50927">
    <property type="entry name" value="BULB_LECTIN"/>
    <property type="match status" value="1"/>
</dbReference>
<feature type="signal peptide" evidence="1">
    <location>
        <begin position="1"/>
        <end position="19"/>
    </location>
</feature>
<sequence>MKNALFIIALFLIVGCSKSQNPIAETKAQTKENVVQTIDVKTNATEGDSSTTFTVQTQKELPKTLNATSCQLSLTGSTTPYAPSYYTIIGRFPLSSSSPYVEIPKGAWRAGAYEFDFQNDGNLVVYEYNTKKVLWASNKYTTAPTKMYLQPDMNLVVYQGTTAIFESQTYYYKCGTQNPRNLMLVLTNQGNLAIISDGVNGNGTLSTVNLADSRTDDGVQSPNYGRFAKSYTANPGPGVYPFKY</sequence>
<dbReference type="InterPro" id="IPR036426">
    <property type="entry name" value="Bulb-type_lectin_dom_sf"/>
</dbReference>
<evidence type="ECO:0000313" key="4">
    <source>
        <dbReference type="Proteomes" id="UP000606600"/>
    </source>
</evidence>
<gene>
    <name evidence="3" type="ORF">IDJ77_05800</name>
</gene>
<evidence type="ECO:0000259" key="2">
    <source>
        <dbReference type="PROSITE" id="PS50927"/>
    </source>
</evidence>
<accession>A0ABR7WLY0</accession>
<name>A0ABR7WLY0_9SPHI</name>
<dbReference type="RefSeq" id="WP_191188002.1">
    <property type="nucleotide sequence ID" value="NZ_JACWMY010000003.1"/>
</dbReference>
<feature type="chain" id="PRO_5045400401" description="Bulb-type lectin domain-containing protein" evidence="1">
    <location>
        <begin position="20"/>
        <end position="244"/>
    </location>
</feature>
<organism evidence="3 4">
    <name type="scientific">Mucilaginibacter pankratovii</name>
    <dbReference type="NCBI Taxonomy" id="2772110"/>
    <lineage>
        <taxon>Bacteria</taxon>
        <taxon>Pseudomonadati</taxon>
        <taxon>Bacteroidota</taxon>
        <taxon>Sphingobacteriia</taxon>
        <taxon>Sphingobacteriales</taxon>
        <taxon>Sphingobacteriaceae</taxon>
        <taxon>Mucilaginibacter</taxon>
    </lineage>
</organism>
<feature type="domain" description="Bulb-type lectin" evidence="2">
    <location>
        <begin position="85"/>
        <end position="207"/>
    </location>
</feature>
<keyword evidence="1" id="KW-0732">Signal</keyword>
<dbReference type="PROSITE" id="PS51257">
    <property type="entry name" value="PROKAR_LIPOPROTEIN"/>
    <property type="match status" value="1"/>
</dbReference>
<dbReference type="Proteomes" id="UP000606600">
    <property type="component" value="Unassembled WGS sequence"/>
</dbReference>
<dbReference type="SMART" id="SM00108">
    <property type="entry name" value="B_lectin"/>
    <property type="match status" value="1"/>
</dbReference>
<reference evidence="3 4" key="1">
    <citation type="submission" date="2020-09" db="EMBL/GenBank/DDBJ databases">
        <title>Novel species of Mucilaginibacter isolated from a glacier on the Tibetan Plateau.</title>
        <authorList>
            <person name="Liu Q."/>
            <person name="Xin Y.-H."/>
        </authorList>
    </citation>
    <scope>NUCLEOTIDE SEQUENCE [LARGE SCALE GENOMIC DNA]</scope>
    <source>
        <strain evidence="3 4">ZT4R22</strain>
    </source>
</reference>
<keyword evidence="4" id="KW-1185">Reference proteome</keyword>
<comment type="caution">
    <text evidence="3">The sequence shown here is derived from an EMBL/GenBank/DDBJ whole genome shotgun (WGS) entry which is preliminary data.</text>
</comment>
<evidence type="ECO:0000256" key="1">
    <source>
        <dbReference type="SAM" id="SignalP"/>
    </source>
</evidence>
<evidence type="ECO:0000313" key="3">
    <source>
        <dbReference type="EMBL" id="MBD1363320.1"/>
    </source>
</evidence>
<dbReference type="InterPro" id="IPR001480">
    <property type="entry name" value="Bulb-type_lectin_dom"/>
</dbReference>
<proteinExistence type="predicted"/>
<protein>
    <recommendedName>
        <fullName evidence="2">Bulb-type lectin domain-containing protein</fullName>
    </recommendedName>
</protein>